<keyword evidence="4 9" id="KW-0812">Transmembrane</keyword>
<evidence type="ECO:0000256" key="3">
    <source>
        <dbReference type="ARBA" id="ARBA00022448"/>
    </source>
</evidence>
<evidence type="ECO:0000256" key="4">
    <source>
        <dbReference type="ARBA" id="ARBA00022692"/>
    </source>
</evidence>
<feature type="compositionally biased region" description="Basic and acidic residues" evidence="8">
    <location>
        <begin position="581"/>
        <end position="592"/>
    </location>
</feature>
<evidence type="ECO:0000256" key="8">
    <source>
        <dbReference type="SAM" id="MobiDB-lite"/>
    </source>
</evidence>
<dbReference type="PROSITE" id="PS50850">
    <property type="entry name" value="MFS"/>
    <property type="match status" value="1"/>
</dbReference>
<feature type="domain" description="Major facilitator superfamily (MFS) profile" evidence="10">
    <location>
        <begin position="73"/>
        <end position="502"/>
    </location>
</feature>
<feature type="transmembrane region" description="Helical" evidence="9">
    <location>
        <begin position="168"/>
        <end position="189"/>
    </location>
</feature>
<dbReference type="PROSITE" id="PS00217">
    <property type="entry name" value="SUGAR_TRANSPORT_2"/>
    <property type="match status" value="1"/>
</dbReference>
<feature type="compositionally biased region" description="Low complexity" evidence="8">
    <location>
        <begin position="534"/>
        <end position="545"/>
    </location>
</feature>
<evidence type="ECO:0000256" key="6">
    <source>
        <dbReference type="ARBA" id="ARBA00023136"/>
    </source>
</evidence>
<feature type="compositionally biased region" description="Acidic residues" evidence="8">
    <location>
        <begin position="568"/>
        <end position="579"/>
    </location>
</feature>
<name>A0A8J5X4C3_DIALT</name>
<accession>A0A8J5X4C3</accession>
<feature type="region of interest" description="Disordered" evidence="8">
    <location>
        <begin position="524"/>
        <end position="635"/>
    </location>
</feature>
<protein>
    <recommendedName>
        <fullName evidence="10">Major facilitator superfamily (MFS) profile domain-containing protein</fullName>
    </recommendedName>
</protein>
<evidence type="ECO:0000256" key="1">
    <source>
        <dbReference type="ARBA" id="ARBA00004141"/>
    </source>
</evidence>
<evidence type="ECO:0000256" key="7">
    <source>
        <dbReference type="RuleBase" id="RU003346"/>
    </source>
</evidence>
<feature type="transmembrane region" description="Helical" evidence="9">
    <location>
        <begin position="448"/>
        <end position="468"/>
    </location>
</feature>
<dbReference type="Proteomes" id="UP000751190">
    <property type="component" value="Unassembled WGS sequence"/>
</dbReference>
<feature type="transmembrane region" description="Helical" evidence="9">
    <location>
        <begin position="352"/>
        <end position="370"/>
    </location>
</feature>
<reference evidence="11" key="1">
    <citation type="submission" date="2021-05" db="EMBL/GenBank/DDBJ databases">
        <title>The genome of the haptophyte Pavlova lutheri (Diacronema luteri, Pavlovales) - a model for lipid biosynthesis in eukaryotic algae.</title>
        <authorList>
            <person name="Hulatt C.J."/>
            <person name="Posewitz M.C."/>
        </authorList>
    </citation>
    <scope>NUCLEOTIDE SEQUENCE</scope>
    <source>
        <strain evidence="11">NIVA-4/92</strain>
    </source>
</reference>
<dbReference type="InterPro" id="IPR020846">
    <property type="entry name" value="MFS_dom"/>
</dbReference>
<evidence type="ECO:0000256" key="9">
    <source>
        <dbReference type="SAM" id="Phobius"/>
    </source>
</evidence>
<dbReference type="InterPro" id="IPR005829">
    <property type="entry name" value="Sugar_transporter_CS"/>
</dbReference>
<feature type="transmembrane region" description="Helical" evidence="9">
    <location>
        <begin position="138"/>
        <end position="162"/>
    </location>
</feature>
<dbReference type="GO" id="GO:0022857">
    <property type="term" value="F:transmembrane transporter activity"/>
    <property type="evidence" value="ECO:0007669"/>
    <property type="project" value="InterPro"/>
</dbReference>
<dbReference type="AlphaFoldDB" id="A0A8J5X4C3"/>
<evidence type="ECO:0000259" key="10">
    <source>
        <dbReference type="PROSITE" id="PS50850"/>
    </source>
</evidence>
<dbReference type="InterPro" id="IPR050814">
    <property type="entry name" value="Myo-inositol_Transporter"/>
</dbReference>
<evidence type="ECO:0000313" key="11">
    <source>
        <dbReference type="EMBL" id="KAG8457439.1"/>
    </source>
</evidence>
<dbReference type="OMA" id="LQCTSFQ"/>
<feature type="compositionally biased region" description="Low complexity" evidence="8">
    <location>
        <begin position="594"/>
        <end position="628"/>
    </location>
</feature>
<comment type="caution">
    <text evidence="11">The sequence shown here is derived from an EMBL/GenBank/DDBJ whole genome shotgun (WGS) entry which is preliminary data.</text>
</comment>
<feature type="transmembrane region" description="Helical" evidence="9">
    <location>
        <begin position="226"/>
        <end position="247"/>
    </location>
</feature>
<keyword evidence="3 7" id="KW-0813">Transport</keyword>
<keyword evidence="6 9" id="KW-0472">Membrane</keyword>
<feature type="transmembrane region" description="Helical" evidence="9">
    <location>
        <begin position="382"/>
        <end position="400"/>
    </location>
</feature>
<dbReference type="Gene3D" id="1.20.1250.20">
    <property type="entry name" value="MFS general substrate transporter like domains"/>
    <property type="match status" value="1"/>
</dbReference>
<gene>
    <name evidence="11" type="ORF">KFE25_011294</name>
</gene>
<dbReference type="SUPFAM" id="SSF103473">
    <property type="entry name" value="MFS general substrate transporter"/>
    <property type="match status" value="1"/>
</dbReference>
<dbReference type="PANTHER" id="PTHR48020:SF49">
    <property type="entry name" value="SUGAR TRANSPORTER"/>
    <property type="match status" value="1"/>
</dbReference>
<feature type="transmembrane region" description="Helical" evidence="9">
    <location>
        <begin position="314"/>
        <end position="337"/>
    </location>
</feature>
<comment type="subcellular location">
    <subcellularLocation>
        <location evidence="1">Membrane</location>
        <topology evidence="1">Multi-pass membrane protein</topology>
    </subcellularLocation>
</comment>
<organism evidence="11 12">
    <name type="scientific">Diacronema lutheri</name>
    <name type="common">Unicellular marine alga</name>
    <name type="synonym">Monochrysis lutheri</name>
    <dbReference type="NCBI Taxonomy" id="2081491"/>
    <lineage>
        <taxon>Eukaryota</taxon>
        <taxon>Haptista</taxon>
        <taxon>Haptophyta</taxon>
        <taxon>Pavlovophyceae</taxon>
        <taxon>Pavlovales</taxon>
        <taxon>Pavlovaceae</taxon>
        <taxon>Diacronema</taxon>
    </lineage>
</organism>
<dbReference type="GO" id="GO:0016020">
    <property type="term" value="C:membrane"/>
    <property type="evidence" value="ECO:0007669"/>
    <property type="project" value="UniProtKB-SubCell"/>
</dbReference>
<dbReference type="InterPro" id="IPR003663">
    <property type="entry name" value="Sugar/inositol_transpt"/>
</dbReference>
<dbReference type="OrthoDB" id="6339427at2759"/>
<dbReference type="NCBIfam" id="TIGR00879">
    <property type="entry name" value="SP"/>
    <property type="match status" value="1"/>
</dbReference>
<evidence type="ECO:0000313" key="12">
    <source>
        <dbReference type="Proteomes" id="UP000751190"/>
    </source>
</evidence>
<feature type="transmembrane region" description="Helical" evidence="9">
    <location>
        <begin position="412"/>
        <end position="436"/>
    </location>
</feature>
<dbReference type="PANTHER" id="PTHR48020">
    <property type="entry name" value="PROTON MYO-INOSITOL COTRANSPORTER"/>
    <property type="match status" value="1"/>
</dbReference>
<dbReference type="EMBL" id="JAGTXO010000070">
    <property type="protein sequence ID" value="KAG8457439.1"/>
    <property type="molecule type" value="Genomic_DNA"/>
</dbReference>
<feature type="transmembrane region" description="Helical" evidence="9">
    <location>
        <begin position="480"/>
        <end position="498"/>
    </location>
</feature>
<evidence type="ECO:0000256" key="5">
    <source>
        <dbReference type="ARBA" id="ARBA00022989"/>
    </source>
</evidence>
<sequence length="635" mass="65625">MGHDALASLIPGAIIVDRDLSVHSDLSAAVRESTRPTSIVRRATSVRTAPSTSQLQAAPSFSSSADFSSVLKAVTVSAASSVLSGYDQGVIAAAMLTMRPALGLSGVQQELSIGVTNVAAAFGGVLASYVAEARGRKLAICIANLFFLVGSLAIAAAQGFWLLFAGRALQGVGVGFALVVAPVFTAELVPAAQRGMLVSLSDCSTNLGILLGYSSGLVFLHTPSGWRWMFAVGGVPAVLIVLVIWAVPESPRWLVGVGRDRTALSALNALYTSALAADKFLADIQGEREAAARSEHSGSWRQVLWHEDGVLRGMIWRGLAIAFFSQAIGTEAVVYYAPEIVRAAGVRSDRDVLLATMAIGGVKLLVLLVASQLFDRLGRRPLLLASGVGLLAGLVTMAAGELVPSERAARALALGGLCGYMGAFSLGFSPLTYVMCSELFPSSVRARAMSLALFVTRIVAGVISSSFVSVRHALGGAGTWLLFAPVALGAIVFVALLVPETRGHSLEEVAGIFRARAHERERAAAVRAARRAARAPTPRGATPAPAKREPSAAVTAESGRASRGGGGDDNDDDDDDGCTFEDAREMPPHDNGRAAPADMEAAAGGSTSALASNGVTAASATSTRAGSSLGRQPMH</sequence>
<feature type="transmembrane region" description="Helical" evidence="9">
    <location>
        <begin position="111"/>
        <end position="131"/>
    </location>
</feature>
<keyword evidence="5 9" id="KW-1133">Transmembrane helix</keyword>
<comment type="similarity">
    <text evidence="2 7">Belongs to the major facilitator superfamily. Sugar transporter (TC 2.A.1.1) family.</text>
</comment>
<dbReference type="InterPro" id="IPR005828">
    <property type="entry name" value="MFS_sugar_transport-like"/>
</dbReference>
<evidence type="ECO:0000256" key="2">
    <source>
        <dbReference type="ARBA" id="ARBA00010992"/>
    </source>
</evidence>
<proteinExistence type="inferred from homology"/>
<keyword evidence="12" id="KW-1185">Reference proteome</keyword>
<dbReference type="PRINTS" id="PR00171">
    <property type="entry name" value="SUGRTRNSPORT"/>
</dbReference>
<feature type="transmembrane region" description="Helical" evidence="9">
    <location>
        <begin position="196"/>
        <end position="220"/>
    </location>
</feature>
<dbReference type="InterPro" id="IPR036259">
    <property type="entry name" value="MFS_trans_sf"/>
</dbReference>
<dbReference type="Pfam" id="PF00083">
    <property type="entry name" value="Sugar_tr"/>
    <property type="match status" value="1"/>
</dbReference>